<evidence type="ECO:0000313" key="1">
    <source>
        <dbReference type="EMBL" id="OIV42626.1"/>
    </source>
</evidence>
<comment type="caution">
    <text evidence="1">The sequence shown here is derived from an EMBL/GenBank/DDBJ whole genome shotgun (WGS) entry which is preliminary data.</text>
</comment>
<dbReference type="AlphaFoldDB" id="A0A1J7CSJ7"/>
<dbReference type="Proteomes" id="UP000182826">
    <property type="component" value="Unassembled WGS sequence"/>
</dbReference>
<sequence>MKQTLLLFLIIILAGSCKKETAKVSENPKPVINNVPDSSSVDEEGEIFDSGVLAVFPKTGKKAQDFVIEPYEIQLEAEGFLNDDQLKDVVIVLKNKDDDKDIRATLVLIKQKTGDYILQETSWHALNAEYSYEGYKTYEYENISIDKDRILRVTLQGIGPSGARETEYKYINNELVLSKIHTFNMGAGSQISVDYDLISGVAQMELINTMVDSMPSTTEKKNFKLKRTQLFVDDNPDRVLNDLPHADW</sequence>
<dbReference type="EMBL" id="MLFK01000005">
    <property type="protein sequence ID" value="OIV42626.1"/>
    <property type="molecule type" value="Genomic_DNA"/>
</dbReference>
<dbReference type="PROSITE" id="PS51257">
    <property type="entry name" value="PROKAR_LIPOPROTEIN"/>
    <property type="match status" value="1"/>
</dbReference>
<evidence type="ECO:0000313" key="2">
    <source>
        <dbReference type="Proteomes" id="UP000182826"/>
    </source>
</evidence>
<dbReference type="OrthoDB" id="1242812at2"/>
<organism evidence="1 2">
    <name type="scientific">Flavobacterium johnsoniae</name>
    <name type="common">Cytophaga johnsonae</name>
    <dbReference type="NCBI Taxonomy" id="986"/>
    <lineage>
        <taxon>Bacteria</taxon>
        <taxon>Pseudomonadati</taxon>
        <taxon>Bacteroidota</taxon>
        <taxon>Flavobacteriia</taxon>
        <taxon>Flavobacteriales</taxon>
        <taxon>Flavobacteriaceae</taxon>
        <taxon>Flavobacterium</taxon>
    </lineage>
</organism>
<dbReference type="RefSeq" id="WP_071635917.1">
    <property type="nucleotide sequence ID" value="NZ_MLFK01000005.1"/>
</dbReference>
<reference evidence="1 2" key="1">
    <citation type="submission" date="2016-10" db="EMBL/GenBank/DDBJ databases">
        <title>Draft Genome Sequence of Rhizobacteria Flavobacterium johnsoniae CI04.</title>
        <authorList>
            <person name="Bravo J.I."/>
            <person name="Lozano G.L."/>
            <person name="Handelsman J."/>
        </authorList>
    </citation>
    <scope>NUCLEOTIDE SEQUENCE [LARGE SCALE GENOMIC DNA]</scope>
    <source>
        <strain evidence="1 2">CI04</strain>
    </source>
</reference>
<name>A0A1J7CSJ7_FLAJO</name>
<proteinExistence type="predicted"/>
<keyword evidence="2" id="KW-1185">Reference proteome</keyword>
<accession>A0A1J7CSJ7</accession>
<evidence type="ECO:0008006" key="3">
    <source>
        <dbReference type="Google" id="ProtNLM"/>
    </source>
</evidence>
<protein>
    <recommendedName>
        <fullName evidence="3">Lipoprotein</fullName>
    </recommendedName>
</protein>
<gene>
    <name evidence="1" type="ORF">BKM63_07060</name>
</gene>